<dbReference type="InterPro" id="IPR046235">
    <property type="entry name" value="DUF6268"/>
</dbReference>
<evidence type="ECO:0000313" key="3">
    <source>
        <dbReference type="EMBL" id="MFB9054111.1"/>
    </source>
</evidence>
<evidence type="ECO:0000313" key="4">
    <source>
        <dbReference type="Proteomes" id="UP001589605"/>
    </source>
</evidence>
<sequence length="296" mass="33993">MKNLWILLVLIAAKVGYAQDVDAVYLNAELFPGTDVSDVTKLEAGIDFPIINTSKEKLTIGGKFQKTSYMYVDKDVPFETDEIEDFNAFSFKLGYQRRLSDSWSLQVMGESQVSSNFSEKEIKSEDIFFNAMATLEKYNESKNAMWTFGAAYDIKYGLYYPIPVISYTKRINDAWAYKIGFPDARVKWSISEHHNFEGFATLTGFTGNINDEVEVYKEDYSGTLRQTSYIVGLGYNFSFFKTFQASLNGGYSMYNSMEIQDYSNNEVYDFDSSNSFYLNLGVKYKFKNNTKIKSLY</sequence>
<gene>
    <name evidence="3" type="ORF">ACFFVB_13565</name>
</gene>
<evidence type="ECO:0000256" key="1">
    <source>
        <dbReference type="SAM" id="SignalP"/>
    </source>
</evidence>
<keyword evidence="4" id="KW-1185">Reference proteome</keyword>
<feature type="signal peptide" evidence="1">
    <location>
        <begin position="1"/>
        <end position="18"/>
    </location>
</feature>
<protein>
    <submittedName>
        <fullName evidence="3">DUF6268 family outer membrane beta-barrel protein</fullName>
    </submittedName>
</protein>
<name>A0ABV5F3T5_9FLAO</name>
<evidence type="ECO:0000259" key="2">
    <source>
        <dbReference type="Pfam" id="PF19783"/>
    </source>
</evidence>
<dbReference type="Pfam" id="PF19783">
    <property type="entry name" value="DUF6268"/>
    <property type="match status" value="1"/>
</dbReference>
<accession>A0ABV5F3T5</accession>
<dbReference type="EMBL" id="JBHMEZ010000012">
    <property type="protein sequence ID" value="MFB9054111.1"/>
    <property type="molecule type" value="Genomic_DNA"/>
</dbReference>
<dbReference type="RefSeq" id="WP_382383542.1">
    <property type="nucleotide sequence ID" value="NZ_JBHMEZ010000012.1"/>
</dbReference>
<comment type="caution">
    <text evidence="3">The sequence shown here is derived from an EMBL/GenBank/DDBJ whole genome shotgun (WGS) entry which is preliminary data.</text>
</comment>
<proteinExistence type="predicted"/>
<organism evidence="3 4">
    <name type="scientific">Formosa undariae</name>
    <dbReference type="NCBI Taxonomy" id="1325436"/>
    <lineage>
        <taxon>Bacteria</taxon>
        <taxon>Pseudomonadati</taxon>
        <taxon>Bacteroidota</taxon>
        <taxon>Flavobacteriia</taxon>
        <taxon>Flavobacteriales</taxon>
        <taxon>Flavobacteriaceae</taxon>
        <taxon>Formosa</taxon>
    </lineage>
</organism>
<feature type="chain" id="PRO_5046672421" evidence="1">
    <location>
        <begin position="19"/>
        <end position="296"/>
    </location>
</feature>
<reference evidence="3 4" key="1">
    <citation type="submission" date="2024-09" db="EMBL/GenBank/DDBJ databases">
        <authorList>
            <person name="Sun Q."/>
            <person name="Mori K."/>
        </authorList>
    </citation>
    <scope>NUCLEOTIDE SEQUENCE [LARGE SCALE GENOMIC DNA]</scope>
    <source>
        <strain evidence="3 4">CECT 8286</strain>
    </source>
</reference>
<dbReference type="Proteomes" id="UP001589605">
    <property type="component" value="Unassembled WGS sequence"/>
</dbReference>
<keyword evidence="1" id="KW-0732">Signal</keyword>
<feature type="domain" description="DUF6268" evidence="2">
    <location>
        <begin position="37"/>
        <end position="285"/>
    </location>
</feature>